<name>A0ACB9ZKV1_CATRO</name>
<gene>
    <name evidence="1" type="ORF">M9H77_34218</name>
</gene>
<protein>
    <submittedName>
        <fullName evidence="1">Uncharacterized protein</fullName>
    </submittedName>
</protein>
<reference evidence="2" key="1">
    <citation type="journal article" date="2023" name="Nat. Plants">
        <title>Single-cell RNA sequencing provides a high-resolution roadmap for understanding the multicellular compartmentation of specialized metabolism.</title>
        <authorList>
            <person name="Sun S."/>
            <person name="Shen X."/>
            <person name="Li Y."/>
            <person name="Li Y."/>
            <person name="Wang S."/>
            <person name="Li R."/>
            <person name="Zhang H."/>
            <person name="Shen G."/>
            <person name="Guo B."/>
            <person name="Wei J."/>
            <person name="Xu J."/>
            <person name="St-Pierre B."/>
            <person name="Chen S."/>
            <person name="Sun C."/>
        </authorList>
    </citation>
    <scope>NUCLEOTIDE SEQUENCE [LARGE SCALE GENOMIC DNA]</scope>
</reference>
<proteinExistence type="predicted"/>
<accession>A0ACB9ZKV1</accession>
<evidence type="ECO:0000313" key="2">
    <source>
        <dbReference type="Proteomes" id="UP001060085"/>
    </source>
</evidence>
<comment type="caution">
    <text evidence="1">The sequence shown here is derived from an EMBL/GenBank/DDBJ whole genome shotgun (WGS) entry which is preliminary data.</text>
</comment>
<dbReference type="Proteomes" id="UP001060085">
    <property type="component" value="Linkage Group LG08"/>
</dbReference>
<sequence>MAEDSDLEEQEENESTIEDLLNLEKQIIIGPQFQNPSLNGWSMVVIKDYHECSLVFPPINHENLHLKPSNFTEQLPKPCESLSPSLFSSSSSTLSTLSAENDDESNVSMSSPFSPMGSDQMVSAESTDLIAKQLTRPGIGVRNWLYYGLVVLLRKVKGLLCLFPSPSKAAFTAALVLAYLYFRRRSRVVIREERRDSFNRIIREKDERINQLLHQIARMNEVMLEKIKVVAKE</sequence>
<evidence type="ECO:0000313" key="1">
    <source>
        <dbReference type="EMBL" id="KAI5648213.1"/>
    </source>
</evidence>
<organism evidence="1 2">
    <name type="scientific">Catharanthus roseus</name>
    <name type="common">Madagascar periwinkle</name>
    <name type="synonym">Vinca rosea</name>
    <dbReference type="NCBI Taxonomy" id="4058"/>
    <lineage>
        <taxon>Eukaryota</taxon>
        <taxon>Viridiplantae</taxon>
        <taxon>Streptophyta</taxon>
        <taxon>Embryophyta</taxon>
        <taxon>Tracheophyta</taxon>
        <taxon>Spermatophyta</taxon>
        <taxon>Magnoliopsida</taxon>
        <taxon>eudicotyledons</taxon>
        <taxon>Gunneridae</taxon>
        <taxon>Pentapetalae</taxon>
        <taxon>asterids</taxon>
        <taxon>lamiids</taxon>
        <taxon>Gentianales</taxon>
        <taxon>Apocynaceae</taxon>
        <taxon>Rauvolfioideae</taxon>
        <taxon>Vinceae</taxon>
        <taxon>Catharanthinae</taxon>
        <taxon>Catharanthus</taxon>
    </lineage>
</organism>
<keyword evidence="2" id="KW-1185">Reference proteome</keyword>
<dbReference type="EMBL" id="CM044708">
    <property type="protein sequence ID" value="KAI5648213.1"/>
    <property type="molecule type" value="Genomic_DNA"/>
</dbReference>